<accession>A0A1G4J9V6</accession>
<dbReference type="InterPro" id="IPR006931">
    <property type="entry name" value="Calcipressin"/>
</dbReference>
<evidence type="ECO:0000313" key="4">
    <source>
        <dbReference type="Proteomes" id="UP000191024"/>
    </source>
</evidence>
<dbReference type="GO" id="GO:0008597">
    <property type="term" value="F:calcium-dependent protein serine/threonine phosphatase regulator activity"/>
    <property type="evidence" value="ECO:0007669"/>
    <property type="project" value="TreeGrafter"/>
</dbReference>
<dbReference type="PANTHER" id="PTHR10300">
    <property type="entry name" value="CALCIPRESSIN"/>
    <property type="match status" value="1"/>
</dbReference>
<evidence type="ECO:0000256" key="1">
    <source>
        <dbReference type="ARBA" id="ARBA00008209"/>
    </source>
</evidence>
<dbReference type="AlphaFoldDB" id="A0A1G4J9V6"/>
<dbReference type="EMBL" id="LT598463">
    <property type="protein sequence ID" value="SCU86758.1"/>
    <property type="molecule type" value="Genomic_DNA"/>
</dbReference>
<dbReference type="GO" id="GO:0019722">
    <property type="term" value="P:calcium-mediated signaling"/>
    <property type="evidence" value="ECO:0007669"/>
    <property type="project" value="InterPro"/>
</dbReference>
<reference evidence="3 4" key="1">
    <citation type="submission" date="2016-03" db="EMBL/GenBank/DDBJ databases">
        <authorList>
            <person name="Devillers H."/>
        </authorList>
    </citation>
    <scope>NUCLEOTIDE SEQUENCE [LARGE SCALE GENOMIC DNA]</scope>
    <source>
        <strain evidence="3">CBS 11717</strain>
    </source>
</reference>
<feature type="region of interest" description="Disordered" evidence="2">
    <location>
        <begin position="113"/>
        <end position="148"/>
    </location>
</feature>
<evidence type="ECO:0000256" key="2">
    <source>
        <dbReference type="SAM" id="MobiDB-lite"/>
    </source>
</evidence>
<dbReference type="Proteomes" id="UP000191024">
    <property type="component" value="Chromosome D"/>
</dbReference>
<sequence length="208" mass="23403">MPTNTIIITSDAIEVAETQYVTKIQRFLSDTTLKRHNVAAPNAIQILPLRGLQRVVIVFPDVKMSCEFMDAVRDTDCGEDVRLNFSMLNTDATHSESKYLKLPPHEKLFLVSPPASPPPEFDYSRLEDPPVRSWPENRQSRDVCENSIDSNSPARVLLQHPAGTIVIDQHQEFSRDTLQDDDVPFQSVASFKTGMPPKSTFDTSSDED</sequence>
<proteinExistence type="inferred from homology"/>
<dbReference type="Pfam" id="PF04847">
    <property type="entry name" value="Calcipressin"/>
    <property type="match status" value="1"/>
</dbReference>
<dbReference type="GO" id="GO:0005737">
    <property type="term" value="C:cytoplasm"/>
    <property type="evidence" value="ECO:0007669"/>
    <property type="project" value="TreeGrafter"/>
</dbReference>
<protein>
    <submittedName>
        <fullName evidence="3">LAMI_0D03510g1_1</fullName>
    </submittedName>
</protein>
<name>A0A1G4J9V6_9SACH</name>
<evidence type="ECO:0000313" key="3">
    <source>
        <dbReference type="EMBL" id="SCU86758.1"/>
    </source>
</evidence>
<dbReference type="STRING" id="1230905.A0A1G4J9V6"/>
<keyword evidence="4" id="KW-1185">Reference proteome</keyword>
<dbReference type="GO" id="GO:0005634">
    <property type="term" value="C:nucleus"/>
    <property type="evidence" value="ECO:0007669"/>
    <property type="project" value="TreeGrafter"/>
</dbReference>
<organism evidence="3 4">
    <name type="scientific">Lachancea mirantina</name>
    <dbReference type="NCBI Taxonomy" id="1230905"/>
    <lineage>
        <taxon>Eukaryota</taxon>
        <taxon>Fungi</taxon>
        <taxon>Dikarya</taxon>
        <taxon>Ascomycota</taxon>
        <taxon>Saccharomycotina</taxon>
        <taxon>Saccharomycetes</taxon>
        <taxon>Saccharomycetales</taxon>
        <taxon>Saccharomycetaceae</taxon>
        <taxon>Lachancea</taxon>
    </lineage>
</organism>
<feature type="region of interest" description="Disordered" evidence="2">
    <location>
        <begin position="187"/>
        <end position="208"/>
    </location>
</feature>
<dbReference type="OrthoDB" id="17212at2759"/>
<gene>
    <name evidence="3" type="ORF">LAMI_0D03510G</name>
</gene>
<dbReference type="PANTHER" id="PTHR10300:SF14">
    <property type="entry name" value="PROTEIN SARAH"/>
    <property type="match status" value="1"/>
</dbReference>
<comment type="similarity">
    <text evidence="1">Belongs to the RCAN family.</text>
</comment>